<protein>
    <recommendedName>
        <fullName evidence="11">Probable pectate lyase F</fullName>
        <ecNumber evidence="5">4.2.2.2</ecNumber>
    </recommendedName>
</protein>
<comment type="subcellular location">
    <subcellularLocation>
        <location evidence="3">Secreted</location>
    </subcellularLocation>
</comment>
<evidence type="ECO:0000256" key="3">
    <source>
        <dbReference type="ARBA" id="ARBA00004613"/>
    </source>
</evidence>
<dbReference type="EC" id="4.2.2.2" evidence="5"/>
<dbReference type="Gene3D" id="2.160.20.10">
    <property type="entry name" value="Single-stranded right-handed beta-helix, Pectin lyase-like"/>
    <property type="match status" value="1"/>
</dbReference>
<evidence type="ECO:0000313" key="12">
    <source>
        <dbReference type="Proteomes" id="UP000887574"/>
    </source>
</evidence>
<dbReference type="Pfam" id="PF03211">
    <property type="entry name" value="Pectate_lyase"/>
    <property type="match status" value="1"/>
</dbReference>
<evidence type="ECO:0000256" key="8">
    <source>
        <dbReference type="ARBA" id="ARBA00022837"/>
    </source>
</evidence>
<evidence type="ECO:0000256" key="1">
    <source>
        <dbReference type="ARBA" id="ARBA00000695"/>
    </source>
</evidence>
<dbReference type="GO" id="GO:0045490">
    <property type="term" value="P:pectin catabolic process"/>
    <property type="evidence" value="ECO:0007669"/>
    <property type="project" value="TreeGrafter"/>
</dbReference>
<name>A0A915DN65_9BILA</name>
<dbReference type="GO" id="GO:0030570">
    <property type="term" value="F:pectate lyase activity"/>
    <property type="evidence" value="ECO:0007669"/>
    <property type="project" value="UniProtKB-EC"/>
</dbReference>
<evidence type="ECO:0000256" key="4">
    <source>
        <dbReference type="ARBA" id="ARBA00006463"/>
    </source>
</evidence>
<comment type="cofactor">
    <cofactor evidence="2">
        <name>Ca(2+)</name>
        <dbReference type="ChEBI" id="CHEBI:29108"/>
    </cofactor>
</comment>
<evidence type="ECO:0000256" key="5">
    <source>
        <dbReference type="ARBA" id="ARBA00012272"/>
    </source>
</evidence>
<organism evidence="12 13">
    <name type="scientific">Ditylenchus dipsaci</name>
    <dbReference type="NCBI Taxonomy" id="166011"/>
    <lineage>
        <taxon>Eukaryota</taxon>
        <taxon>Metazoa</taxon>
        <taxon>Ecdysozoa</taxon>
        <taxon>Nematoda</taxon>
        <taxon>Chromadorea</taxon>
        <taxon>Rhabditida</taxon>
        <taxon>Tylenchina</taxon>
        <taxon>Tylenchomorpha</taxon>
        <taxon>Sphaerularioidea</taxon>
        <taxon>Anguinidae</taxon>
        <taxon>Anguininae</taxon>
        <taxon>Ditylenchus</taxon>
    </lineage>
</organism>
<keyword evidence="9" id="KW-0456">Lyase</keyword>
<evidence type="ECO:0000256" key="7">
    <source>
        <dbReference type="ARBA" id="ARBA00022729"/>
    </source>
</evidence>
<evidence type="ECO:0000256" key="10">
    <source>
        <dbReference type="ARBA" id="ARBA00025679"/>
    </source>
</evidence>
<dbReference type="InterPro" id="IPR012334">
    <property type="entry name" value="Pectin_lyas_fold"/>
</dbReference>
<dbReference type="InterPro" id="IPR004898">
    <property type="entry name" value="Pectate_lyase_PlyH/PlyE-like"/>
</dbReference>
<dbReference type="PANTHER" id="PTHR33407">
    <property type="entry name" value="PECTATE LYASE F-RELATED"/>
    <property type="match status" value="1"/>
</dbReference>
<dbReference type="AlphaFoldDB" id="A0A915DN65"/>
<evidence type="ECO:0000256" key="6">
    <source>
        <dbReference type="ARBA" id="ARBA00022525"/>
    </source>
</evidence>
<dbReference type="PANTHER" id="PTHR33407:SF9">
    <property type="entry name" value="PECTATE LYASE F-RELATED"/>
    <property type="match status" value="1"/>
</dbReference>
<dbReference type="GO" id="GO:0005576">
    <property type="term" value="C:extracellular region"/>
    <property type="evidence" value="ECO:0007669"/>
    <property type="project" value="UniProtKB-SubCell"/>
</dbReference>
<sequence length="196" mass="21325">MIIVCENFAALRPLASCYWKYNGQCHDFRQCQQVFDCKLTRYIPNPTTLGDGSQKEKQRLSGTEGSADGVHCMGYGCTLDNVWFEDVGEDAITLMVGLFYNINNCGARNAVDKMIQFDGKGTAKITNFYADTFARFARCCGNCATTTITGLKLGGASAHKVNACKKFVGVTSGEPKSNGMMLTGSIAFMTLLISLI</sequence>
<evidence type="ECO:0000313" key="13">
    <source>
        <dbReference type="WBParaSite" id="jg21351"/>
    </source>
</evidence>
<dbReference type="Proteomes" id="UP000887574">
    <property type="component" value="Unplaced"/>
</dbReference>
<keyword evidence="7" id="KW-0732">Signal</keyword>
<keyword evidence="12" id="KW-1185">Reference proteome</keyword>
<evidence type="ECO:0000256" key="11">
    <source>
        <dbReference type="ARBA" id="ARBA00039895"/>
    </source>
</evidence>
<comment type="catalytic activity">
    <reaction evidence="1">
        <text>Eliminative cleavage of (1-&gt;4)-alpha-D-galacturonan to give oligosaccharides with 4-deoxy-alpha-D-galact-4-enuronosyl groups at their non-reducing ends.</text>
        <dbReference type="EC" id="4.2.2.2"/>
    </reaction>
</comment>
<keyword evidence="8" id="KW-0106">Calcium</keyword>
<evidence type="ECO:0000256" key="9">
    <source>
        <dbReference type="ARBA" id="ARBA00023239"/>
    </source>
</evidence>
<accession>A0A915DN65</accession>
<dbReference type="SUPFAM" id="SSF51126">
    <property type="entry name" value="Pectin lyase-like"/>
    <property type="match status" value="1"/>
</dbReference>
<comment type="function">
    <text evidence="10">Pectinolytic enzyme consist of four classes of enzymes: pectin lyase, polygalacturonase, pectin methylesterase and rhamnogalacturonase. Among pectinolytic enzymes, pectin lyase is the most important in depolymerization of pectin, since it cleaves internal glycosidic bonds of highly methylated pectins. Favors pectate, the anion, over pectin, the methyl ester.</text>
</comment>
<dbReference type="InterPro" id="IPR011050">
    <property type="entry name" value="Pectin_lyase_fold/virulence"/>
</dbReference>
<evidence type="ECO:0000256" key="2">
    <source>
        <dbReference type="ARBA" id="ARBA00001913"/>
    </source>
</evidence>
<reference evidence="13" key="1">
    <citation type="submission" date="2022-11" db="UniProtKB">
        <authorList>
            <consortium name="WormBaseParasite"/>
        </authorList>
    </citation>
    <scope>IDENTIFICATION</scope>
</reference>
<proteinExistence type="inferred from homology"/>
<dbReference type="WBParaSite" id="jg21351">
    <property type="protein sequence ID" value="jg21351"/>
    <property type="gene ID" value="jg21351"/>
</dbReference>
<keyword evidence="6" id="KW-0964">Secreted</keyword>
<comment type="similarity">
    <text evidence="4">Belongs to the polysaccharide lyase 3 family.</text>
</comment>